<dbReference type="EnsemblPlants" id="TuG1812G0700003661.01.T01">
    <property type="protein sequence ID" value="TuG1812G0700003661.01.T01.cds442707"/>
    <property type="gene ID" value="TuG1812G0700003661.01"/>
</dbReference>
<name>A0A8R7R2G1_TRIUA</name>
<organism evidence="1 2">
    <name type="scientific">Triticum urartu</name>
    <name type="common">Red wild einkorn</name>
    <name type="synonym">Crithodium urartu</name>
    <dbReference type="NCBI Taxonomy" id="4572"/>
    <lineage>
        <taxon>Eukaryota</taxon>
        <taxon>Viridiplantae</taxon>
        <taxon>Streptophyta</taxon>
        <taxon>Embryophyta</taxon>
        <taxon>Tracheophyta</taxon>
        <taxon>Spermatophyta</taxon>
        <taxon>Magnoliopsida</taxon>
        <taxon>Liliopsida</taxon>
        <taxon>Poales</taxon>
        <taxon>Poaceae</taxon>
        <taxon>BOP clade</taxon>
        <taxon>Pooideae</taxon>
        <taxon>Triticodae</taxon>
        <taxon>Triticeae</taxon>
        <taxon>Triticinae</taxon>
        <taxon>Triticum</taxon>
    </lineage>
</organism>
<reference evidence="2" key="1">
    <citation type="journal article" date="2013" name="Nature">
        <title>Draft genome of the wheat A-genome progenitor Triticum urartu.</title>
        <authorList>
            <person name="Ling H.Q."/>
            <person name="Zhao S."/>
            <person name="Liu D."/>
            <person name="Wang J."/>
            <person name="Sun H."/>
            <person name="Zhang C."/>
            <person name="Fan H."/>
            <person name="Li D."/>
            <person name="Dong L."/>
            <person name="Tao Y."/>
            <person name="Gao C."/>
            <person name="Wu H."/>
            <person name="Li Y."/>
            <person name="Cui Y."/>
            <person name="Guo X."/>
            <person name="Zheng S."/>
            <person name="Wang B."/>
            <person name="Yu K."/>
            <person name="Liang Q."/>
            <person name="Yang W."/>
            <person name="Lou X."/>
            <person name="Chen J."/>
            <person name="Feng M."/>
            <person name="Jian J."/>
            <person name="Zhang X."/>
            <person name="Luo G."/>
            <person name="Jiang Y."/>
            <person name="Liu J."/>
            <person name="Wang Z."/>
            <person name="Sha Y."/>
            <person name="Zhang B."/>
            <person name="Wu H."/>
            <person name="Tang D."/>
            <person name="Shen Q."/>
            <person name="Xue P."/>
            <person name="Zou S."/>
            <person name="Wang X."/>
            <person name="Liu X."/>
            <person name="Wang F."/>
            <person name="Yang Y."/>
            <person name="An X."/>
            <person name="Dong Z."/>
            <person name="Zhang K."/>
            <person name="Zhang X."/>
            <person name="Luo M.C."/>
            <person name="Dvorak J."/>
            <person name="Tong Y."/>
            <person name="Wang J."/>
            <person name="Yang H."/>
            <person name="Li Z."/>
            <person name="Wang D."/>
            <person name="Zhang A."/>
            <person name="Wang J."/>
        </authorList>
    </citation>
    <scope>NUCLEOTIDE SEQUENCE</scope>
    <source>
        <strain evidence="2">cv. G1812</strain>
    </source>
</reference>
<dbReference type="Gramene" id="TuG1812G0700003661.01.T01">
    <property type="protein sequence ID" value="TuG1812G0700003661.01.T01.cds442707"/>
    <property type="gene ID" value="TuG1812G0700003661.01"/>
</dbReference>
<reference evidence="1" key="3">
    <citation type="submission" date="2022-06" db="UniProtKB">
        <authorList>
            <consortium name="EnsemblPlants"/>
        </authorList>
    </citation>
    <scope>IDENTIFICATION</scope>
</reference>
<evidence type="ECO:0000313" key="1">
    <source>
        <dbReference type="EnsemblPlants" id="TuG1812G0700003661.01.T01.cds442707"/>
    </source>
</evidence>
<dbReference type="Proteomes" id="UP000015106">
    <property type="component" value="Chromosome 7"/>
</dbReference>
<keyword evidence="2" id="KW-1185">Reference proteome</keyword>
<dbReference type="AlphaFoldDB" id="A0A8R7R2G1"/>
<protein>
    <submittedName>
        <fullName evidence="1">Uncharacterized protein</fullName>
    </submittedName>
</protein>
<evidence type="ECO:0000313" key="2">
    <source>
        <dbReference type="Proteomes" id="UP000015106"/>
    </source>
</evidence>
<reference evidence="1" key="2">
    <citation type="submission" date="2018-03" db="EMBL/GenBank/DDBJ databases">
        <title>The Triticum urartu genome reveals the dynamic nature of wheat genome evolution.</title>
        <authorList>
            <person name="Ling H."/>
            <person name="Ma B."/>
            <person name="Shi X."/>
            <person name="Liu H."/>
            <person name="Dong L."/>
            <person name="Sun H."/>
            <person name="Cao Y."/>
            <person name="Gao Q."/>
            <person name="Zheng S."/>
            <person name="Li Y."/>
            <person name="Yu Y."/>
            <person name="Du H."/>
            <person name="Qi M."/>
            <person name="Li Y."/>
            <person name="Yu H."/>
            <person name="Cui Y."/>
            <person name="Wang N."/>
            <person name="Chen C."/>
            <person name="Wu H."/>
            <person name="Zhao Y."/>
            <person name="Zhang J."/>
            <person name="Li Y."/>
            <person name="Zhou W."/>
            <person name="Zhang B."/>
            <person name="Hu W."/>
            <person name="Eijk M."/>
            <person name="Tang J."/>
            <person name="Witsenboer H."/>
            <person name="Zhao S."/>
            <person name="Li Z."/>
            <person name="Zhang A."/>
            <person name="Wang D."/>
            <person name="Liang C."/>
        </authorList>
    </citation>
    <scope>NUCLEOTIDE SEQUENCE [LARGE SCALE GENOMIC DNA]</scope>
    <source>
        <strain evidence="1">cv. G1812</strain>
    </source>
</reference>
<accession>A0A8R7R2G1</accession>
<proteinExistence type="predicted"/>
<sequence length="185" mass="18897">MAHYHLLHGRPEVAVRVRRVHGQRRRSLEWRRLVGLPAAAAGGGSADVLHLQLGLVENGGGGGRRCVGLEEEAAGAQGADDGLSLVGLNEPGGGLGRRGEAVVDRGEGVGEARVGAGVGQVGRVHGLVRRLMLLLLPEGEGPWLLAGRPLPRGGRHGGGRGHGGRCSATGTGSTVHLLAAEDEGC</sequence>